<protein>
    <recommendedName>
        <fullName evidence="1">VOC domain-containing protein</fullName>
    </recommendedName>
</protein>
<proteinExistence type="predicted"/>
<keyword evidence="3" id="KW-1185">Reference proteome</keyword>
<dbReference type="PANTHER" id="PTHR33993:SF14">
    <property type="entry name" value="GB|AAF24581.1"/>
    <property type="match status" value="1"/>
</dbReference>
<evidence type="ECO:0000313" key="2">
    <source>
        <dbReference type="EMBL" id="MBB6348438.1"/>
    </source>
</evidence>
<dbReference type="Gene3D" id="3.10.180.10">
    <property type="entry name" value="2,3-Dihydroxybiphenyl 1,2-Dioxygenase, domain 1"/>
    <property type="match status" value="2"/>
</dbReference>
<dbReference type="Proteomes" id="UP000583800">
    <property type="component" value="Unassembled WGS sequence"/>
</dbReference>
<dbReference type="PROSITE" id="PS51819">
    <property type="entry name" value="VOC"/>
    <property type="match status" value="2"/>
</dbReference>
<organism evidence="2 3">
    <name type="scientific">Nonomuraea muscovyensis</name>
    <dbReference type="NCBI Taxonomy" id="1124761"/>
    <lineage>
        <taxon>Bacteria</taxon>
        <taxon>Bacillati</taxon>
        <taxon>Actinomycetota</taxon>
        <taxon>Actinomycetes</taxon>
        <taxon>Streptosporangiales</taxon>
        <taxon>Streptosporangiaceae</taxon>
        <taxon>Nonomuraea</taxon>
    </lineage>
</organism>
<reference evidence="2 3" key="1">
    <citation type="submission" date="2020-08" db="EMBL/GenBank/DDBJ databases">
        <title>Sequencing the genomes of 1000 actinobacteria strains.</title>
        <authorList>
            <person name="Klenk H.-P."/>
        </authorList>
    </citation>
    <scope>NUCLEOTIDE SEQUENCE [LARGE SCALE GENOMIC DNA]</scope>
    <source>
        <strain evidence="2 3">DSM 45913</strain>
    </source>
</reference>
<sequence length="258" mass="27863">MSLRSGYEPGVPCWVDLSSTDVDASVHFYGEVLGWRAEMVDDPEAGGYGQFFHEGRNVAGVGPVFAEGMPSVWNTYVATEDAAATADRVEDAGGTVVMPPMQIFEEGTMAVFRGPDGAHVCVWQAGRHKGAELVNEPVSLCWNELVTRDVAAAERFYPAVFGWTPRPQEMDGVTYTEWLSGGASVAGMMEMSPNYPPETPSHWMVYFAVADLDDTVAAARRLGASVLIDAMESPPGRFGMFVDPQGAALSVIQLTENQ</sequence>
<dbReference type="InterPro" id="IPR037523">
    <property type="entry name" value="VOC_core"/>
</dbReference>
<dbReference type="InterPro" id="IPR004360">
    <property type="entry name" value="Glyas_Fos-R_dOase_dom"/>
</dbReference>
<dbReference type="Pfam" id="PF00903">
    <property type="entry name" value="Glyoxalase"/>
    <property type="match status" value="1"/>
</dbReference>
<evidence type="ECO:0000259" key="1">
    <source>
        <dbReference type="PROSITE" id="PS51819"/>
    </source>
</evidence>
<name>A0A7X0EY93_9ACTN</name>
<dbReference type="Pfam" id="PF18029">
    <property type="entry name" value="Glyoxalase_6"/>
    <property type="match status" value="1"/>
</dbReference>
<dbReference type="InterPro" id="IPR052164">
    <property type="entry name" value="Anthracycline_SecMetBiosynth"/>
</dbReference>
<dbReference type="EMBL" id="JACHJB010000002">
    <property type="protein sequence ID" value="MBB6348438.1"/>
    <property type="molecule type" value="Genomic_DNA"/>
</dbReference>
<dbReference type="RefSeq" id="WP_185086201.1">
    <property type="nucleotide sequence ID" value="NZ_JACHJB010000002.1"/>
</dbReference>
<comment type="caution">
    <text evidence="2">The sequence shown here is derived from an EMBL/GenBank/DDBJ whole genome shotgun (WGS) entry which is preliminary data.</text>
</comment>
<dbReference type="InterPro" id="IPR029068">
    <property type="entry name" value="Glyas_Bleomycin-R_OHBP_Dase"/>
</dbReference>
<accession>A0A7X0EY93</accession>
<dbReference type="CDD" id="cd07247">
    <property type="entry name" value="SgaA_N_like"/>
    <property type="match status" value="2"/>
</dbReference>
<dbReference type="InterPro" id="IPR041581">
    <property type="entry name" value="Glyoxalase_6"/>
</dbReference>
<gene>
    <name evidence="2" type="ORF">FHU36_004983</name>
</gene>
<dbReference type="AlphaFoldDB" id="A0A7X0EY93"/>
<dbReference type="SUPFAM" id="SSF54593">
    <property type="entry name" value="Glyoxalase/Bleomycin resistance protein/Dihydroxybiphenyl dioxygenase"/>
    <property type="match status" value="2"/>
</dbReference>
<feature type="domain" description="VOC" evidence="1">
    <location>
        <begin position="11"/>
        <end position="125"/>
    </location>
</feature>
<evidence type="ECO:0000313" key="3">
    <source>
        <dbReference type="Proteomes" id="UP000583800"/>
    </source>
</evidence>
<feature type="domain" description="VOC" evidence="1">
    <location>
        <begin position="139"/>
        <end position="254"/>
    </location>
</feature>
<dbReference type="PANTHER" id="PTHR33993">
    <property type="entry name" value="GLYOXALASE-RELATED"/>
    <property type="match status" value="1"/>
</dbReference>